<dbReference type="AlphaFoldDB" id="A0A9N9VIM8"/>
<accession>A0A9N9VIM8</accession>
<feature type="compositionally biased region" description="Basic and acidic residues" evidence="1">
    <location>
        <begin position="511"/>
        <end position="521"/>
    </location>
</feature>
<feature type="compositionally biased region" description="Basic and acidic residues" evidence="1">
    <location>
        <begin position="207"/>
        <end position="228"/>
    </location>
</feature>
<feature type="compositionally biased region" description="Basic and acidic residues" evidence="1">
    <location>
        <begin position="126"/>
        <end position="145"/>
    </location>
</feature>
<feature type="compositionally biased region" description="Basic and acidic residues" evidence="1">
    <location>
        <begin position="346"/>
        <end position="392"/>
    </location>
</feature>
<feature type="compositionally biased region" description="Basic and acidic residues" evidence="1">
    <location>
        <begin position="538"/>
        <end position="547"/>
    </location>
</feature>
<feature type="region of interest" description="Disordered" evidence="1">
    <location>
        <begin position="507"/>
        <end position="573"/>
    </location>
</feature>
<feature type="compositionally biased region" description="Basic and acidic residues" evidence="1">
    <location>
        <begin position="185"/>
        <end position="199"/>
    </location>
</feature>
<feature type="compositionally biased region" description="Low complexity" evidence="1">
    <location>
        <begin position="27"/>
        <end position="42"/>
    </location>
</feature>
<dbReference type="EMBL" id="CABFNQ020000694">
    <property type="protein sequence ID" value="CAH0024217.1"/>
    <property type="molecule type" value="Genomic_DNA"/>
</dbReference>
<evidence type="ECO:0000313" key="2">
    <source>
        <dbReference type="EMBL" id="CAH0024217.1"/>
    </source>
</evidence>
<feature type="compositionally biased region" description="Basic and acidic residues" evidence="1">
    <location>
        <begin position="235"/>
        <end position="249"/>
    </location>
</feature>
<feature type="compositionally biased region" description="Basic and acidic residues" evidence="1">
    <location>
        <begin position="87"/>
        <end position="97"/>
    </location>
</feature>
<feature type="compositionally biased region" description="Basic and acidic residues" evidence="1">
    <location>
        <begin position="159"/>
        <end position="178"/>
    </location>
</feature>
<gene>
    <name evidence="2" type="ORF">CRHIZ90672A_00000634</name>
</gene>
<dbReference type="Proteomes" id="UP000696573">
    <property type="component" value="Unassembled WGS sequence"/>
</dbReference>
<reference evidence="2" key="1">
    <citation type="submission" date="2021-10" db="EMBL/GenBank/DDBJ databases">
        <authorList>
            <person name="Piombo E."/>
        </authorList>
    </citation>
    <scope>NUCLEOTIDE SEQUENCE</scope>
</reference>
<evidence type="ECO:0000256" key="1">
    <source>
        <dbReference type="SAM" id="MobiDB-lite"/>
    </source>
</evidence>
<keyword evidence="3" id="KW-1185">Reference proteome</keyword>
<evidence type="ECO:0000313" key="3">
    <source>
        <dbReference type="Proteomes" id="UP000696573"/>
    </source>
</evidence>
<organism evidence="2 3">
    <name type="scientific">Clonostachys rhizophaga</name>
    <dbReference type="NCBI Taxonomy" id="160324"/>
    <lineage>
        <taxon>Eukaryota</taxon>
        <taxon>Fungi</taxon>
        <taxon>Dikarya</taxon>
        <taxon>Ascomycota</taxon>
        <taxon>Pezizomycotina</taxon>
        <taxon>Sordariomycetes</taxon>
        <taxon>Hypocreomycetidae</taxon>
        <taxon>Hypocreales</taxon>
        <taxon>Bionectriaceae</taxon>
        <taxon>Clonostachys</taxon>
    </lineage>
</organism>
<evidence type="ECO:0008006" key="4">
    <source>
        <dbReference type="Google" id="ProtNLM"/>
    </source>
</evidence>
<proteinExistence type="predicted"/>
<feature type="compositionally biased region" description="Basic and acidic residues" evidence="1">
    <location>
        <begin position="311"/>
        <end position="333"/>
    </location>
</feature>
<dbReference type="OrthoDB" id="10259785at2759"/>
<name>A0A9N9VIM8_9HYPO</name>
<feature type="compositionally biased region" description="Basic and acidic residues" evidence="1">
    <location>
        <begin position="105"/>
        <end position="115"/>
    </location>
</feature>
<comment type="caution">
    <text evidence="2">The sequence shown here is derived from an EMBL/GenBank/DDBJ whole genome shotgun (WGS) entry which is preliminary data.</text>
</comment>
<feature type="region of interest" description="Disordered" evidence="1">
    <location>
        <begin position="1"/>
        <end position="479"/>
    </location>
</feature>
<sequence length="901" mass="103445">MNEHQDIGSMMQAGYFVSSRSKHTHSPSRSLTPPLSPRLSRSPQRDYRRTELPAYRTSQIRPPPPSVEDEVDSLAREYGSVSLSSNPKEEPVSRGDVEQYPVILEVHEHNPERRFVIVPNSSSVSDSKKSEGDSSDHERQGKDSSGEWSCDEASSTHKHGPERSERRREKNESIDTGRRAKSRPRVPDPEPRQRRDPETIRTSPTARQERFDPRVPDSEPRQRRDPETIRTSPTRQERFDPRDRQEHPPPVDSTRNGQRGRDFADSGLGISTSSPNKTRPRRNSSVIDDRRRERRGRRDSISPSRGSRPILHIDPRSSDSRLSNEPDGPRYRGEPQSARFPPSAYKRSDMESRSADPPRRRDDSSRVEGEPRPKPKESTARGDDTRSSDEHGVPTSRRHRRDSSSVPPQDIESTLGPEQPPRDWDRSRSRGPPVPPHIVPISPEILTNFAPKPSSTFPITKDERALPYPDDDDTMMNPQIPQSAIEPRAHAIPPISMPEFPPVVSMPEEPSFEKPSLDKPKAVSPANPSSSWQVPAFDPERDRHPAESDMGSYRRYSEGRTGDKVPSLLPECPRKKPKAGKTDWLTLPRSNFNCCPSCYEGVFANTECRTLFQPMLRPTDKAISCDFGSSPWYRIAWLLTLKYGWPDLQLFHEIDDVAVSRSQACPGDRKALRNWLTIRDPKKRRLLSNFTVCYQCAKTVEVLLPNLSNVFVPVDSRSEPSYGVCALRYTPRRKRFAHYFDTFETTSDKALKAKTTPDLSSLASKIERLSMVEECREDSPVPNAYWHFMQFLPQFTVCLECFDEVVRPQLSDDNIIARNFYREPEKLEVATCQLYSERMREVFRKACRRNDPKYLEAKVLERQEVEADIHGQLMELDRSGHYDDYVQEKVDRLIREWSKWE</sequence>
<protein>
    <recommendedName>
        <fullName evidence="4">Ser/arg-related nuclear matrix protein</fullName>
    </recommendedName>
</protein>
<feature type="compositionally biased region" description="Basic and acidic residues" evidence="1">
    <location>
        <begin position="287"/>
        <end position="300"/>
    </location>
</feature>